<dbReference type="EMBL" id="FJOG01000005">
    <property type="protein sequence ID" value="CZR54422.1"/>
    <property type="molecule type" value="Genomic_DNA"/>
</dbReference>
<dbReference type="OrthoDB" id="191139at2759"/>
<comment type="similarity">
    <text evidence="1 3">Belongs to the short-chain dehydrogenases/reductases (SDR) family.</text>
</comment>
<dbReference type="AlphaFoldDB" id="A0A1L7WNS0"/>
<proteinExistence type="inferred from homology"/>
<keyword evidence="2" id="KW-0560">Oxidoreductase</keyword>
<dbReference type="STRING" id="576137.A0A1L7WNS0"/>
<dbReference type="PANTHER" id="PTHR24320:SF283">
    <property type="entry name" value="RETINOL DEHYDROGENASE 11"/>
    <property type="match status" value="1"/>
</dbReference>
<dbReference type="PRINTS" id="PR00081">
    <property type="entry name" value="GDHRDH"/>
</dbReference>
<dbReference type="Pfam" id="PF00106">
    <property type="entry name" value="adh_short"/>
    <property type="match status" value="1"/>
</dbReference>
<sequence>MPSFNRSTTGKEVVETFADNLKGKTGKHSPRLQTLCTFIITGPSFKSIGAEIAISLAYASPSTILLLGRTESKITPVITQIQSLNPSISVSFIHLDLADQTSVRKAAQDVKEKVQKIDILINCAGVMAIPEFQTTKEGVEMQFGSNHIGHFLLTNLLMEKILEAGKGARIVNVSSTGFELAGVRFDDWNFEDGKVYNPWLGYAQSKTANVLFSARLAQKLKSRGIQSYALQPGLVMESNLSNHVTPDMFTSALEIANQNSNGKKVEMEAPKTLQEGCSTALVAALDPSIEEQSGGFLQDCVVRPVEQEHAKGQENIDRLWALSEKLVGQKFDL</sequence>
<dbReference type="SUPFAM" id="SSF51735">
    <property type="entry name" value="NAD(P)-binding Rossmann-fold domains"/>
    <property type="match status" value="1"/>
</dbReference>
<organism evidence="4 5">
    <name type="scientific">Phialocephala subalpina</name>
    <dbReference type="NCBI Taxonomy" id="576137"/>
    <lineage>
        <taxon>Eukaryota</taxon>
        <taxon>Fungi</taxon>
        <taxon>Dikarya</taxon>
        <taxon>Ascomycota</taxon>
        <taxon>Pezizomycotina</taxon>
        <taxon>Leotiomycetes</taxon>
        <taxon>Helotiales</taxon>
        <taxon>Mollisiaceae</taxon>
        <taxon>Phialocephala</taxon>
        <taxon>Phialocephala fortinii species complex</taxon>
    </lineage>
</organism>
<dbReference type="InterPro" id="IPR036291">
    <property type="entry name" value="NAD(P)-bd_dom_sf"/>
</dbReference>
<accession>A0A1L7WNS0</accession>
<evidence type="ECO:0000313" key="5">
    <source>
        <dbReference type="Proteomes" id="UP000184330"/>
    </source>
</evidence>
<dbReference type="PRINTS" id="PR00080">
    <property type="entry name" value="SDRFAMILY"/>
</dbReference>
<dbReference type="Gene3D" id="3.40.50.720">
    <property type="entry name" value="NAD(P)-binding Rossmann-like Domain"/>
    <property type="match status" value="1"/>
</dbReference>
<reference evidence="4 5" key="1">
    <citation type="submission" date="2016-03" db="EMBL/GenBank/DDBJ databases">
        <authorList>
            <person name="Ploux O."/>
        </authorList>
    </citation>
    <scope>NUCLEOTIDE SEQUENCE [LARGE SCALE GENOMIC DNA]</scope>
    <source>
        <strain evidence="4 5">UAMH 11012</strain>
    </source>
</reference>
<gene>
    <name evidence="4" type="ORF">PAC_04306</name>
</gene>
<dbReference type="PANTHER" id="PTHR24320">
    <property type="entry name" value="RETINOL DEHYDROGENASE"/>
    <property type="match status" value="1"/>
</dbReference>
<evidence type="ECO:0000256" key="1">
    <source>
        <dbReference type="ARBA" id="ARBA00006484"/>
    </source>
</evidence>
<keyword evidence="5" id="KW-1185">Reference proteome</keyword>
<dbReference type="Proteomes" id="UP000184330">
    <property type="component" value="Unassembled WGS sequence"/>
</dbReference>
<evidence type="ECO:0000313" key="4">
    <source>
        <dbReference type="EMBL" id="CZR54422.1"/>
    </source>
</evidence>
<dbReference type="GO" id="GO:0016491">
    <property type="term" value="F:oxidoreductase activity"/>
    <property type="evidence" value="ECO:0007669"/>
    <property type="project" value="UniProtKB-KW"/>
</dbReference>
<name>A0A1L7WNS0_9HELO</name>
<protein>
    <submittedName>
        <fullName evidence="4">Related to retinol dehydrogenase 13</fullName>
    </submittedName>
</protein>
<evidence type="ECO:0000256" key="3">
    <source>
        <dbReference type="RuleBase" id="RU000363"/>
    </source>
</evidence>
<evidence type="ECO:0000256" key="2">
    <source>
        <dbReference type="ARBA" id="ARBA00023002"/>
    </source>
</evidence>
<dbReference type="InterPro" id="IPR002347">
    <property type="entry name" value="SDR_fam"/>
</dbReference>